<evidence type="ECO:0000256" key="6">
    <source>
        <dbReference type="HAMAP-Rule" id="MF_00978"/>
    </source>
</evidence>
<feature type="binding site" evidence="6">
    <location>
        <position position="117"/>
    </location>
    <ligand>
        <name>biotin</name>
        <dbReference type="ChEBI" id="CHEBI:57586"/>
    </ligand>
</feature>
<keyword evidence="2 6" id="KW-0547">Nucleotide-binding</keyword>
<evidence type="ECO:0000256" key="1">
    <source>
        <dbReference type="ARBA" id="ARBA00022598"/>
    </source>
</evidence>
<sequence length="323" mass="36794">MRNYNVKKLKILELLAQTSCISGEVLAQRIGISRTAVWKYIQALKDEGYPIVTTKKGYSLSTTSDLILPENIEKALETHKINLINKVYYFRSVSSTMEVAKKLAEQEKNFLVIAEKQTAGRGRLGRPWISNEGGIWMSLLIRPSISLRESFILTYLASLCVCKALRQITSLSFYLKWPNDIVFLTNDEIKKVAGILLELKAEVDKIDYAIIGIGINVNNQINSFEPTGISLKELTNRLWNRTDIIIEIMKNFYHYFQVKPEEILNEWKQLCLTLGKKVKIIRPQGELIGKALDIAEDGALWLEAENQRAVKIYSGDCIHLRVA</sequence>
<dbReference type="PROSITE" id="PS51733">
    <property type="entry name" value="BPL_LPL_CATALYTIC"/>
    <property type="match status" value="1"/>
</dbReference>
<evidence type="ECO:0000256" key="2">
    <source>
        <dbReference type="ARBA" id="ARBA00022741"/>
    </source>
</evidence>
<dbReference type="eggNOG" id="COG0340">
    <property type="taxonomic scope" value="Bacteria"/>
</dbReference>
<evidence type="ECO:0000256" key="5">
    <source>
        <dbReference type="ARBA" id="ARBA00047846"/>
    </source>
</evidence>
<dbReference type="KEGG" id="tcm:HL41_08280"/>
<dbReference type="InterPro" id="IPR008988">
    <property type="entry name" value="Transcriptional_repressor_C"/>
</dbReference>
<keyword evidence="3 6" id="KW-0067">ATP-binding</keyword>
<keyword evidence="9" id="KW-1185">Reference proteome</keyword>
<feature type="binding site" evidence="6">
    <location>
        <begin position="121"/>
        <end position="123"/>
    </location>
    <ligand>
        <name>biotin</name>
        <dbReference type="ChEBI" id="CHEBI:57586"/>
    </ligand>
</feature>
<dbReference type="NCBIfam" id="TIGR00121">
    <property type="entry name" value="birA_ligase"/>
    <property type="match status" value="1"/>
</dbReference>
<feature type="domain" description="BPL/LPL catalytic" evidence="7">
    <location>
        <begin position="70"/>
        <end position="260"/>
    </location>
</feature>
<comment type="caution">
    <text evidence="6">Lacks conserved residue(s) required for the propagation of feature annotation.</text>
</comment>
<comment type="similarity">
    <text evidence="6">Belongs to the biotin--protein ligase family.</text>
</comment>
<dbReference type="AlphaFoldDB" id="A0A075X0Z1"/>
<dbReference type="InterPro" id="IPR045864">
    <property type="entry name" value="aa-tRNA-synth_II/BPL/LPL"/>
</dbReference>
<comment type="function">
    <text evidence="6">Acts both as a biotin--[acetyl-CoA-carboxylase] ligase and a repressor.</text>
</comment>
<dbReference type="RefSeq" id="WP_038062427.1">
    <property type="nucleotide sequence ID" value="NZ_CP008796.1"/>
</dbReference>
<gene>
    <name evidence="6" type="primary">birA</name>
    <name evidence="8" type="ORF">HL41_08280</name>
</gene>
<keyword evidence="1 6" id="KW-0436">Ligase</keyword>
<dbReference type="InterPro" id="IPR013196">
    <property type="entry name" value="HTH_11"/>
</dbReference>
<evidence type="ECO:0000313" key="8">
    <source>
        <dbReference type="EMBL" id="AIH04652.1"/>
    </source>
</evidence>
<proteinExistence type="inferred from homology"/>
<dbReference type="InterPro" id="IPR011991">
    <property type="entry name" value="ArsR-like_HTH"/>
</dbReference>
<dbReference type="Gene3D" id="2.30.30.100">
    <property type="match status" value="1"/>
</dbReference>
<dbReference type="EC" id="6.3.4.15" evidence="6"/>
<dbReference type="HAMAP" id="MF_00978">
    <property type="entry name" value="Bifunct_BirA"/>
    <property type="match status" value="1"/>
</dbReference>
<dbReference type="Pfam" id="PF02237">
    <property type="entry name" value="BPL_C"/>
    <property type="match status" value="1"/>
</dbReference>
<dbReference type="PaxDb" id="289377-HL41_08280"/>
<dbReference type="eggNOG" id="COG1654">
    <property type="taxonomic scope" value="Bacteria"/>
</dbReference>
<dbReference type="PANTHER" id="PTHR12835">
    <property type="entry name" value="BIOTIN PROTEIN LIGASE"/>
    <property type="match status" value="1"/>
</dbReference>
<dbReference type="EMBL" id="CP008796">
    <property type="protein sequence ID" value="AIH04652.1"/>
    <property type="molecule type" value="Genomic_DNA"/>
</dbReference>
<dbReference type="CDD" id="cd16442">
    <property type="entry name" value="BPL"/>
    <property type="match status" value="1"/>
</dbReference>
<keyword evidence="4 6" id="KW-0092">Biotin</keyword>
<dbReference type="Pfam" id="PF08279">
    <property type="entry name" value="HTH_11"/>
    <property type="match status" value="1"/>
</dbReference>
<feature type="DNA-binding region" description="H-T-H motif" evidence="6">
    <location>
        <begin position="23"/>
        <end position="42"/>
    </location>
</feature>
<evidence type="ECO:0000256" key="4">
    <source>
        <dbReference type="ARBA" id="ARBA00023267"/>
    </source>
</evidence>
<keyword evidence="6" id="KW-0805">Transcription regulation</keyword>
<dbReference type="Proteomes" id="UP000028481">
    <property type="component" value="Chromosome"/>
</dbReference>
<dbReference type="GO" id="GO:0005524">
    <property type="term" value="F:ATP binding"/>
    <property type="evidence" value="ECO:0007669"/>
    <property type="project" value="UniProtKB-UniRule"/>
</dbReference>
<dbReference type="InterPro" id="IPR003142">
    <property type="entry name" value="BPL_C"/>
</dbReference>
<dbReference type="SUPFAM" id="SSF55681">
    <property type="entry name" value="Class II aaRS and biotin synthetases"/>
    <property type="match status" value="1"/>
</dbReference>
<evidence type="ECO:0000256" key="3">
    <source>
        <dbReference type="ARBA" id="ARBA00022840"/>
    </source>
</evidence>
<dbReference type="GO" id="GO:0004077">
    <property type="term" value="F:biotin--[biotin carboxyl-carrier protein] ligase activity"/>
    <property type="evidence" value="ECO:0007669"/>
    <property type="project" value="UniProtKB-UniRule"/>
</dbReference>
<name>A0A075X0Z1_9BACT</name>
<dbReference type="SUPFAM" id="SSF50037">
    <property type="entry name" value="C-terminal domain of transcriptional repressors"/>
    <property type="match status" value="1"/>
</dbReference>
<organism evidence="8 9">
    <name type="scientific">Thermodesulfobacterium commune DSM 2178</name>
    <dbReference type="NCBI Taxonomy" id="289377"/>
    <lineage>
        <taxon>Bacteria</taxon>
        <taxon>Pseudomonadati</taxon>
        <taxon>Thermodesulfobacteriota</taxon>
        <taxon>Thermodesulfobacteria</taxon>
        <taxon>Thermodesulfobacteriales</taxon>
        <taxon>Thermodesulfobacteriaceae</taxon>
        <taxon>Thermodesulfobacterium</taxon>
    </lineage>
</organism>
<dbReference type="GO" id="GO:0003677">
    <property type="term" value="F:DNA binding"/>
    <property type="evidence" value="ECO:0007669"/>
    <property type="project" value="UniProtKB-UniRule"/>
</dbReference>
<dbReference type="InterPro" id="IPR004143">
    <property type="entry name" value="BPL_LPL_catalytic"/>
</dbReference>
<dbReference type="OrthoDB" id="9807064at2"/>
<dbReference type="InterPro" id="IPR004408">
    <property type="entry name" value="Biotin_CoA_COase_ligase"/>
</dbReference>
<dbReference type="GO" id="GO:0005737">
    <property type="term" value="C:cytoplasm"/>
    <property type="evidence" value="ECO:0007669"/>
    <property type="project" value="TreeGrafter"/>
</dbReference>
<evidence type="ECO:0000313" key="9">
    <source>
        <dbReference type="Proteomes" id="UP000028481"/>
    </source>
</evidence>
<dbReference type="PANTHER" id="PTHR12835:SF5">
    <property type="entry name" value="BIOTIN--PROTEIN LIGASE"/>
    <property type="match status" value="1"/>
</dbReference>
<dbReference type="CDD" id="cd00090">
    <property type="entry name" value="HTH_ARSR"/>
    <property type="match status" value="1"/>
</dbReference>
<dbReference type="HOGENOM" id="CLU_051096_0_0_0"/>
<dbReference type="Pfam" id="PF03099">
    <property type="entry name" value="BPL_LplA_LipB"/>
    <property type="match status" value="1"/>
</dbReference>
<accession>A0A075X0Z1</accession>
<dbReference type="STRING" id="289377.HL41_08280"/>
<keyword evidence="6" id="KW-0678">Repressor</keyword>
<dbReference type="InterPro" id="IPR030855">
    <property type="entry name" value="Bifunct_BirA"/>
</dbReference>
<dbReference type="GO" id="GO:0006355">
    <property type="term" value="P:regulation of DNA-templated transcription"/>
    <property type="evidence" value="ECO:0007669"/>
    <property type="project" value="UniProtKB-UniRule"/>
</dbReference>
<dbReference type="SUPFAM" id="SSF46785">
    <property type="entry name" value="Winged helix' DNA-binding domain"/>
    <property type="match status" value="1"/>
</dbReference>
<comment type="catalytic activity">
    <reaction evidence="5 6">
        <text>biotin + L-lysyl-[protein] + ATP = N(6)-biotinyl-L-lysyl-[protein] + AMP + diphosphate + H(+)</text>
        <dbReference type="Rhea" id="RHEA:11756"/>
        <dbReference type="Rhea" id="RHEA-COMP:9752"/>
        <dbReference type="Rhea" id="RHEA-COMP:10505"/>
        <dbReference type="ChEBI" id="CHEBI:15378"/>
        <dbReference type="ChEBI" id="CHEBI:29969"/>
        <dbReference type="ChEBI" id="CHEBI:30616"/>
        <dbReference type="ChEBI" id="CHEBI:33019"/>
        <dbReference type="ChEBI" id="CHEBI:57586"/>
        <dbReference type="ChEBI" id="CHEBI:83144"/>
        <dbReference type="ChEBI" id="CHEBI:456215"/>
        <dbReference type="EC" id="6.3.4.15"/>
    </reaction>
</comment>
<keyword evidence="6" id="KW-0804">Transcription</keyword>
<dbReference type="Gene3D" id="1.10.10.10">
    <property type="entry name" value="Winged helix-like DNA-binding domain superfamily/Winged helix DNA-binding domain"/>
    <property type="match status" value="1"/>
</dbReference>
<dbReference type="InterPro" id="IPR036388">
    <property type="entry name" value="WH-like_DNA-bd_sf"/>
</dbReference>
<dbReference type="Gene3D" id="3.30.930.10">
    <property type="entry name" value="Bira Bifunctional Protein, Domain 2"/>
    <property type="match status" value="1"/>
</dbReference>
<evidence type="ECO:0000259" key="7">
    <source>
        <dbReference type="PROSITE" id="PS51733"/>
    </source>
</evidence>
<reference evidence="8 9" key="1">
    <citation type="journal article" date="2015" name="Genome Announc.">
        <title>Genome Sequence of a Sulfate-Reducing Thermophilic Bacterium, Thermodesulfobacterium commune DSM 2178T (Phylum Thermodesulfobacteria).</title>
        <authorList>
            <person name="Bhatnagar S."/>
            <person name="Badger J.H."/>
            <person name="Madupu R."/>
            <person name="Khouri H.M."/>
            <person name="O'Connor E.M."/>
            <person name="Robb F.T."/>
            <person name="Ward N.L."/>
            <person name="Eisen J.A."/>
        </authorList>
    </citation>
    <scope>NUCLEOTIDE SEQUENCE [LARGE SCALE GENOMIC DNA]</scope>
    <source>
        <strain evidence="8 9">DSM 2178</strain>
    </source>
</reference>
<protein>
    <recommendedName>
        <fullName evidence="6">Bifunctional ligase/repressor BirA</fullName>
    </recommendedName>
    <alternativeName>
        <fullName evidence="6">Biotin--[acetyl-CoA-carboxylase] ligase</fullName>
        <ecNumber evidence="6">6.3.4.15</ecNumber>
    </alternativeName>
    <alternativeName>
        <fullName evidence="6">Biotin--protein ligase</fullName>
    </alternativeName>
    <alternativeName>
        <fullName evidence="6">Biotin-[acetyl-CoA carboxylase] synthetase</fullName>
    </alternativeName>
</protein>
<dbReference type="InterPro" id="IPR036390">
    <property type="entry name" value="WH_DNA-bd_sf"/>
</dbReference>
<keyword evidence="6" id="KW-0238">DNA-binding</keyword>